<dbReference type="GO" id="GO:0003887">
    <property type="term" value="F:DNA-directed DNA polymerase activity"/>
    <property type="evidence" value="ECO:0007669"/>
    <property type="project" value="InterPro"/>
</dbReference>
<dbReference type="Pfam" id="PF04364">
    <property type="entry name" value="DNA_pol3_chi"/>
    <property type="match status" value="1"/>
</dbReference>
<sequence>MTRVDFYVLKPGSRGNRYTLAARLAEKAWRSGHRVLISVGSEEEQRHMDRLLWTFRDIGFVPHGLVGQADPALNPVLVTLDDADEEHDVLVNLQAGVPEFFSRFERVAECVDEDPAVRQAGRERYRFYRERGYPLHTHEVT</sequence>
<dbReference type="PANTHER" id="PTHR38767:SF1">
    <property type="entry name" value="DNA POLYMERASE III SUBUNIT CHI"/>
    <property type="match status" value="1"/>
</dbReference>
<dbReference type="AlphaFoldDB" id="A0A7C5N0E6"/>
<accession>A0A7C5N0E6</accession>
<dbReference type="InterPro" id="IPR007459">
    <property type="entry name" value="DNA_pol3_chi"/>
</dbReference>
<name>A0A7C5N0E6_9GAMM</name>
<reference evidence="1" key="1">
    <citation type="journal article" date="2020" name="mSystems">
        <title>Genome- and Community-Level Interaction Insights into Carbon Utilization and Element Cycling Functions of Hydrothermarchaeota in Hydrothermal Sediment.</title>
        <authorList>
            <person name="Zhou Z."/>
            <person name="Liu Y."/>
            <person name="Xu W."/>
            <person name="Pan J."/>
            <person name="Luo Z.H."/>
            <person name="Li M."/>
        </authorList>
    </citation>
    <scope>NUCLEOTIDE SEQUENCE [LARGE SCALE GENOMIC DNA]</scope>
    <source>
        <strain evidence="1">HyVt-535</strain>
    </source>
</reference>
<organism evidence="1">
    <name type="scientific">Thiolapillus brandeum</name>
    <dbReference type="NCBI Taxonomy" id="1076588"/>
    <lineage>
        <taxon>Bacteria</taxon>
        <taxon>Pseudomonadati</taxon>
        <taxon>Pseudomonadota</taxon>
        <taxon>Gammaproteobacteria</taxon>
        <taxon>Chromatiales</taxon>
        <taxon>Sedimenticolaceae</taxon>
        <taxon>Thiolapillus</taxon>
    </lineage>
</organism>
<proteinExistence type="predicted"/>
<protein>
    <submittedName>
        <fullName evidence="1">DNA polymerase III subunit chi</fullName>
    </submittedName>
</protein>
<gene>
    <name evidence="1" type="ORF">ENJ98_05840</name>
</gene>
<dbReference type="GO" id="GO:0003677">
    <property type="term" value="F:DNA binding"/>
    <property type="evidence" value="ECO:0007669"/>
    <property type="project" value="InterPro"/>
</dbReference>
<dbReference type="PANTHER" id="PTHR38767">
    <property type="entry name" value="DNA POLYMERASE III SUBUNIT CHI"/>
    <property type="match status" value="1"/>
</dbReference>
<dbReference type="EMBL" id="DROM01000351">
    <property type="protein sequence ID" value="HHH13740.1"/>
    <property type="molecule type" value="Genomic_DNA"/>
</dbReference>
<dbReference type="Proteomes" id="UP000886100">
    <property type="component" value="Unassembled WGS sequence"/>
</dbReference>
<comment type="caution">
    <text evidence="1">The sequence shown here is derived from an EMBL/GenBank/DDBJ whole genome shotgun (WGS) entry which is preliminary data.</text>
</comment>
<dbReference type="GO" id="GO:0032298">
    <property type="term" value="P:positive regulation of DNA-templated DNA replication initiation"/>
    <property type="evidence" value="ECO:0007669"/>
    <property type="project" value="TreeGrafter"/>
</dbReference>
<dbReference type="SUPFAM" id="SSF102400">
    <property type="entry name" value="DNA polymerase III chi subunit"/>
    <property type="match status" value="1"/>
</dbReference>
<dbReference type="GO" id="GO:0006260">
    <property type="term" value="P:DNA replication"/>
    <property type="evidence" value="ECO:0007669"/>
    <property type="project" value="InterPro"/>
</dbReference>
<dbReference type="Gene3D" id="3.40.50.10110">
    <property type="entry name" value="DNA polymerase III subunit chi"/>
    <property type="match status" value="1"/>
</dbReference>
<dbReference type="InterPro" id="IPR036768">
    <property type="entry name" value="PolIII_chi_sf"/>
</dbReference>
<evidence type="ECO:0000313" key="1">
    <source>
        <dbReference type="EMBL" id="HHH13740.1"/>
    </source>
</evidence>